<protein>
    <recommendedName>
        <fullName evidence="2">Dihydropteroate synthase</fullName>
        <shortName evidence="2">DHPS</shortName>
        <ecNumber evidence="2">2.5.1.15</ecNumber>
    </recommendedName>
    <alternativeName>
        <fullName evidence="2">Dihydropteroate pyrophosphorylase</fullName>
    </alternativeName>
</protein>
<dbReference type="EMBL" id="CP063169">
    <property type="protein sequence ID" value="QOR71647.1"/>
    <property type="molecule type" value="Genomic_DNA"/>
</dbReference>
<evidence type="ECO:0000313" key="6">
    <source>
        <dbReference type="Proteomes" id="UP000593758"/>
    </source>
</evidence>
<reference evidence="5 6" key="1">
    <citation type="submission" date="2020-10" db="EMBL/GenBank/DDBJ databases">
        <title>Haloactinobacterium sp. RN3S43, a bacterium isolated from saline soil.</title>
        <authorList>
            <person name="Sun J.-Q."/>
        </authorList>
    </citation>
    <scope>NUCLEOTIDE SEQUENCE [LARGE SCALE GENOMIC DNA]</scope>
    <source>
        <strain evidence="5 6">RN3S43</strain>
    </source>
</reference>
<dbReference type="InterPro" id="IPR011005">
    <property type="entry name" value="Dihydropteroate_synth-like_sf"/>
</dbReference>
<organism evidence="5 6">
    <name type="scientific">Ruania alkalisoli</name>
    <dbReference type="NCBI Taxonomy" id="2779775"/>
    <lineage>
        <taxon>Bacteria</taxon>
        <taxon>Bacillati</taxon>
        <taxon>Actinomycetota</taxon>
        <taxon>Actinomycetes</taxon>
        <taxon>Micrococcales</taxon>
        <taxon>Ruaniaceae</taxon>
        <taxon>Ruania</taxon>
    </lineage>
</organism>
<keyword evidence="2" id="KW-0479">Metal-binding</keyword>
<accession>A0A7M1SX92</accession>
<feature type="compositionally biased region" description="Low complexity" evidence="3">
    <location>
        <begin position="1"/>
        <end position="16"/>
    </location>
</feature>
<dbReference type="InterPro" id="IPR045031">
    <property type="entry name" value="DHP_synth-like"/>
</dbReference>
<proteinExistence type="inferred from homology"/>
<dbReference type="Pfam" id="PF00809">
    <property type="entry name" value="Pterin_bind"/>
    <property type="match status" value="1"/>
</dbReference>
<dbReference type="GO" id="GO:0046654">
    <property type="term" value="P:tetrahydrofolate biosynthetic process"/>
    <property type="evidence" value="ECO:0007669"/>
    <property type="project" value="UniProtKB-UniPathway"/>
</dbReference>
<evidence type="ECO:0000256" key="2">
    <source>
        <dbReference type="RuleBase" id="RU361205"/>
    </source>
</evidence>
<feature type="region of interest" description="Disordered" evidence="3">
    <location>
        <begin position="1"/>
        <end position="39"/>
    </location>
</feature>
<dbReference type="GO" id="GO:0005829">
    <property type="term" value="C:cytosol"/>
    <property type="evidence" value="ECO:0007669"/>
    <property type="project" value="TreeGrafter"/>
</dbReference>
<dbReference type="InterPro" id="IPR006390">
    <property type="entry name" value="DHP_synth_dom"/>
</dbReference>
<dbReference type="PROSITE" id="PS00792">
    <property type="entry name" value="DHPS_1"/>
    <property type="match status" value="1"/>
</dbReference>
<dbReference type="GO" id="GO:0046872">
    <property type="term" value="F:metal ion binding"/>
    <property type="evidence" value="ECO:0007669"/>
    <property type="project" value="UniProtKB-KW"/>
</dbReference>
<dbReference type="AlphaFoldDB" id="A0A7M1SX92"/>
<dbReference type="Gene3D" id="3.20.20.20">
    <property type="entry name" value="Dihydropteroate synthase-like"/>
    <property type="match status" value="1"/>
</dbReference>
<dbReference type="SUPFAM" id="SSF51717">
    <property type="entry name" value="Dihydropteroate synthetase-like"/>
    <property type="match status" value="1"/>
</dbReference>
<comment type="function">
    <text evidence="2">Catalyzes the condensation of para-aminobenzoate (pABA) with 6-hydroxymethyl-7,8-dihydropterin diphosphate (DHPt-PP) to form 7,8-dihydropteroate (H2Pte), the immediate precursor of folate derivatives.</text>
</comment>
<dbReference type="PANTHER" id="PTHR20941:SF8">
    <property type="entry name" value="INACTIVE DIHYDROPTEROATE SYNTHASE 2"/>
    <property type="match status" value="1"/>
</dbReference>
<dbReference type="CDD" id="cd00739">
    <property type="entry name" value="DHPS"/>
    <property type="match status" value="1"/>
</dbReference>
<evidence type="ECO:0000256" key="1">
    <source>
        <dbReference type="ARBA" id="ARBA00009503"/>
    </source>
</evidence>
<sequence length="324" mass="34168">MADGAASADVDVASGGRSHDLRKAPGAGHAPDAVGKPAPRQIGARTFDFARRTAVMAIVNRTPDSFYDGGRTFALRAAVDACLAAVADGADWVDIGGMAFSPDTPEVSAAEELDRVLGVIEAVRAASDVVISVDTQRPEVARACVLAGADVVNDTTGLRTDGMAQAVAETGASVVIAHSIAQPHRHHRRPEYGDVVGEVAAFLSSQVQVALAAGVPAERIIIDPGHDLNKNTRHSLELVRRLEEITALGYPTLVALSNKDFVGETLNRERPERLWGTLAATVMCIERGARIVRAHEVAATVDAARMAEAVLGLREPAYLRHNVS</sequence>
<feature type="domain" description="Pterin-binding" evidence="4">
    <location>
        <begin position="53"/>
        <end position="305"/>
    </location>
</feature>
<name>A0A7M1SX92_9MICO</name>
<keyword evidence="2" id="KW-0460">Magnesium</keyword>
<dbReference type="NCBIfam" id="TIGR01496">
    <property type="entry name" value="DHPS"/>
    <property type="match status" value="1"/>
</dbReference>
<dbReference type="KEGG" id="halt:IM660_05000"/>
<comment type="pathway">
    <text evidence="2">Cofactor biosynthesis; tetrahydrofolate biosynthesis; 7,8-dihydrofolate from 2-amino-4-hydroxy-6-hydroxymethyl-7,8-dihydropteridine diphosphate and 4-aminobenzoate: step 1/2.</text>
</comment>
<dbReference type="GO" id="GO:0046656">
    <property type="term" value="P:folic acid biosynthetic process"/>
    <property type="evidence" value="ECO:0007669"/>
    <property type="project" value="UniProtKB-KW"/>
</dbReference>
<dbReference type="GO" id="GO:0004156">
    <property type="term" value="F:dihydropteroate synthase activity"/>
    <property type="evidence" value="ECO:0007669"/>
    <property type="project" value="UniProtKB-EC"/>
</dbReference>
<evidence type="ECO:0000256" key="3">
    <source>
        <dbReference type="SAM" id="MobiDB-lite"/>
    </source>
</evidence>
<comment type="similarity">
    <text evidence="1 2">Belongs to the DHPS family.</text>
</comment>
<dbReference type="Proteomes" id="UP000593758">
    <property type="component" value="Chromosome"/>
</dbReference>
<evidence type="ECO:0000259" key="4">
    <source>
        <dbReference type="PROSITE" id="PS50972"/>
    </source>
</evidence>
<comment type="cofactor">
    <cofactor evidence="2">
        <name>Mg(2+)</name>
        <dbReference type="ChEBI" id="CHEBI:18420"/>
    </cofactor>
</comment>
<keyword evidence="2 5" id="KW-0808">Transferase</keyword>
<gene>
    <name evidence="5" type="primary">folP</name>
    <name evidence="5" type="ORF">IM660_05000</name>
</gene>
<evidence type="ECO:0000313" key="5">
    <source>
        <dbReference type="EMBL" id="QOR71647.1"/>
    </source>
</evidence>
<dbReference type="UniPathway" id="UPA00077">
    <property type="reaction ID" value="UER00156"/>
</dbReference>
<keyword evidence="6" id="KW-1185">Reference proteome</keyword>
<dbReference type="InterPro" id="IPR000489">
    <property type="entry name" value="Pterin-binding_dom"/>
</dbReference>
<dbReference type="PANTHER" id="PTHR20941">
    <property type="entry name" value="FOLATE SYNTHESIS PROTEINS"/>
    <property type="match status" value="1"/>
</dbReference>
<dbReference type="EC" id="2.5.1.15" evidence="2"/>
<dbReference type="PROSITE" id="PS50972">
    <property type="entry name" value="PTERIN_BINDING"/>
    <property type="match status" value="1"/>
</dbReference>
<keyword evidence="2" id="KW-0289">Folate biosynthesis</keyword>